<proteinExistence type="predicted"/>
<name>A0A7K1SN36_9BACT</name>
<sequence length="87" mass="10180">MLNQTEAEFIDSVDWKKDPDTGRTYAWWQFNEHTVVELSSHAAGGHVYIVQLGSQEYINTRSYEQFQRALDEINQMTHEQISSYLVP</sequence>
<keyword evidence="2" id="KW-1185">Reference proteome</keyword>
<protein>
    <submittedName>
        <fullName evidence="1">Uncharacterized protein</fullName>
    </submittedName>
</protein>
<accession>A0A7K1SN36</accession>
<reference evidence="1 2" key="1">
    <citation type="submission" date="2019-12" db="EMBL/GenBank/DDBJ databases">
        <title>Spirosoma sp. HMF4905 genome sequencing and assembly.</title>
        <authorList>
            <person name="Kang H."/>
            <person name="Cha I."/>
            <person name="Kim H."/>
            <person name="Joh K."/>
        </authorList>
    </citation>
    <scope>NUCLEOTIDE SEQUENCE [LARGE SCALE GENOMIC DNA]</scope>
    <source>
        <strain evidence="1 2">HMF4905</strain>
    </source>
</reference>
<dbReference type="RefSeq" id="WP_157589828.1">
    <property type="nucleotide sequence ID" value="NZ_WPIN01000019.1"/>
</dbReference>
<gene>
    <name evidence="1" type="ORF">GO755_33625</name>
</gene>
<dbReference type="EMBL" id="WPIN01000019">
    <property type="protein sequence ID" value="MVM35016.1"/>
    <property type="molecule type" value="Genomic_DNA"/>
</dbReference>
<dbReference type="AlphaFoldDB" id="A0A7K1SN36"/>
<evidence type="ECO:0000313" key="1">
    <source>
        <dbReference type="EMBL" id="MVM35016.1"/>
    </source>
</evidence>
<dbReference type="Proteomes" id="UP000436006">
    <property type="component" value="Unassembled WGS sequence"/>
</dbReference>
<evidence type="ECO:0000313" key="2">
    <source>
        <dbReference type="Proteomes" id="UP000436006"/>
    </source>
</evidence>
<comment type="caution">
    <text evidence="1">The sequence shown here is derived from an EMBL/GenBank/DDBJ whole genome shotgun (WGS) entry which is preliminary data.</text>
</comment>
<organism evidence="1 2">
    <name type="scientific">Spirosoma arboris</name>
    <dbReference type="NCBI Taxonomy" id="2682092"/>
    <lineage>
        <taxon>Bacteria</taxon>
        <taxon>Pseudomonadati</taxon>
        <taxon>Bacteroidota</taxon>
        <taxon>Cytophagia</taxon>
        <taxon>Cytophagales</taxon>
        <taxon>Cytophagaceae</taxon>
        <taxon>Spirosoma</taxon>
    </lineage>
</organism>